<accession>A0A085Z741</accession>
<organism evidence="1 2">
    <name type="scientific">Chryseobacterium formosense</name>
    <dbReference type="NCBI Taxonomy" id="236814"/>
    <lineage>
        <taxon>Bacteria</taxon>
        <taxon>Pseudomonadati</taxon>
        <taxon>Bacteroidota</taxon>
        <taxon>Flavobacteriia</taxon>
        <taxon>Flavobacteriales</taxon>
        <taxon>Weeksellaceae</taxon>
        <taxon>Chryseobacterium group</taxon>
        <taxon>Chryseobacterium</taxon>
    </lineage>
</organism>
<evidence type="ECO:0000313" key="2">
    <source>
        <dbReference type="Proteomes" id="UP000028713"/>
    </source>
</evidence>
<dbReference type="RefSeq" id="WP_034674340.1">
    <property type="nucleotide sequence ID" value="NZ_FPAP01000002.1"/>
</dbReference>
<dbReference type="EMBL" id="JPRP01000001">
    <property type="protein sequence ID" value="KFF00255.1"/>
    <property type="molecule type" value="Genomic_DNA"/>
</dbReference>
<keyword evidence="2" id="KW-1185">Reference proteome</keyword>
<dbReference type="AlphaFoldDB" id="A0A085Z741"/>
<sequence length="269" mass="30453">MKKYFFLGLVSSVVFLNSCNSTDENEMIIDPIAEPKILLSKVTTVYYDNPSNPETTVSTLQYNNQGQLIKTTTAGRNSTNEYDSSGKPVKTNYYKTDGTLEYYSLYTYSGDQLQNVKAIYSNPDFNRTINYTYNNGKVATSTLCQTADCSNPSVSNYTYNGDNITLETSEMGGTIPISTKHEYLYDNQLNPFTFTNKYFRIMMGGAHALSKNNYASERISFKDNAGNWVQNQQVIYDIQYNSAQLPSQVIGKDTNGNNYVKYNYEYIAQ</sequence>
<protein>
    <recommendedName>
        <fullName evidence="3">YD repeat-containing protein</fullName>
    </recommendedName>
</protein>
<evidence type="ECO:0008006" key="3">
    <source>
        <dbReference type="Google" id="ProtNLM"/>
    </source>
</evidence>
<dbReference type="InterPro" id="IPR006530">
    <property type="entry name" value="YD"/>
</dbReference>
<evidence type="ECO:0000313" key="1">
    <source>
        <dbReference type="EMBL" id="KFF00255.1"/>
    </source>
</evidence>
<name>A0A085Z741_9FLAO</name>
<proteinExistence type="predicted"/>
<dbReference type="Proteomes" id="UP000028713">
    <property type="component" value="Unassembled WGS sequence"/>
</dbReference>
<dbReference type="eggNOG" id="ENOG5032TS9">
    <property type="taxonomic scope" value="Bacteria"/>
</dbReference>
<dbReference type="STRING" id="236814.IX39_06245"/>
<comment type="caution">
    <text evidence="1">The sequence shown here is derived from an EMBL/GenBank/DDBJ whole genome shotgun (WGS) entry which is preliminary data.</text>
</comment>
<dbReference type="NCBIfam" id="TIGR01643">
    <property type="entry name" value="YD_repeat_2x"/>
    <property type="match status" value="1"/>
</dbReference>
<dbReference type="OrthoDB" id="1273664at2"/>
<gene>
    <name evidence="1" type="ORF">IX39_06245</name>
</gene>
<reference evidence="1 2" key="1">
    <citation type="submission" date="2014-07" db="EMBL/GenBank/DDBJ databases">
        <title>Genome of Chryseobacterium formosense LMG 24722.</title>
        <authorList>
            <person name="Pipes S.E."/>
            <person name="Stropko S.J."/>
            <person name="Newman J.D."/>
        </authorList>
    </citation>
    <scope>NUCLEOTIDE SEQUENCE [LARGE SCALE GENOMIC DNA]</scope>
    <source>
        <strain evidence="1 2">LMG 24722</strain>
    </source>
</reference>